<dbReference type="RefSeq" id="WP_098076919.1">
    <property type="nucleotide sequence ID" value="NZ_PDEQ01000007.1"/>
</dbReference>
<dbReference type="PANTHER" id="PTHR34821:SF2">
    <property type="entry name" value="INNER MEMBRANE PROTEIN YDCZ"/>
    <property type="match status" value="1"/>
</dbReference>
<evidence type="ECO:0000313" key="2">
    <source>
        <dbReference type="EMBL" id="PEN12591.1"/>
    </source>
</evidence>
<evidence type="ECO:0000313" key="3">
    <source>
        <dbReference type="Proteomes" id="UP000220102"/>
    </source>
</evidence>
<keyword evidence="1" id="KW-0472">Membrane</keyword>
<dbReference type="OrthoDB" id="9097160at2"/>
<sequence>MFYLLALLNGVIGSLSRLVNASLATFAGSLRGSLVNHIVGTIVAGVLLLIGVRTGVIAFGGLPWYYWIGGCMGVFVVAASNYAVPRIGAVLLGMILLAAQLLTSAGLDHFGLLGGAPIELSWMRLLGLLILLTGAALTLTERRKGKV</sequence>
<evidence type="ECO:0000256" key="1">
    <source>
        <dbReference type="SAM" id="Phobius"/>
    </source>
</evidence>
<dbReference type="Pfam" id="PF04657">
    <property type="entry name" value="DMT_YdcZ"/>
    <property type="match status" value="1"/>
</dbReference>
<dbReference type="EMBL" id="PDEQ01000007">
    <property type="protein sequence ID" value="PEN12591.1"/>
    <property type="molecule type" value="Genomic_DNA"/>
</dbReference>
<proteinExistence type="predicted"/>
<keyword evidence="1" id="KW-1133">Transmembrane helix</keyword>
<feature type="transmembrane region" description="Helical" evidence="1">
    <location>
        <begin position="34"/>
        <end position="52"/>
    </location>
</feature>
<keyword evidence="1" id="KW-0812">Transmembrane</keyword>
<dbReference type="PANTHER" id="PTHR34821">
    <property type="entry name" value="INNER MEMBRANE PROTEIN YDCZ"/>
    <property type="match status" value="1"/>
</dbReference>
<accession>A0A2A8CVG2</accession>
<name>A0A2A8CVG2_9BACT</name>
<feature type="transmembrane region" description="Helical" evidence="1">
    <location>
        <begin position="64"/>
        <end position="84"/>
    </location>
</feature>
<comment type="caution">
    <text evidence="2">The sequence shown here is derived from an EMBL/GenBank/DDBJ whole genome shotgun (WGS) entry which is preliminary data.</text>
</comment>
<feature type="transmembrane region" description="Helical" evidence="1">
    <location>
        <begin position="90"/>
        <end position="110"/>
    </location>
</feature>
<organism evidence="2 3">
    <name type="scientific">Longibacter salinarum</name>
    <dbReference type="NCBI Taxonomy" id="1850348"/>
    <lineage>
        <taxon>Bacteria</taxon>
        <taxon>Pseudomonadati</taxon>
        <taxon>Rhodothermota</taxon>
        <taxon>Rhodothermia</taxon>
        <taxon>Rhodothermales</taxon>
        <taxon>Salisaetaceae</taxon>
        <taxon>Longibacter</taxon>
    </lineage>
</organism>
<dbReference type="Proteomes" id="UP000220102">
    <property type="component" value="Unassembled WGS sequence"/>
</dbReference>
<gene>
    <name evidence="2" type="ORF">CRI94_13820</name>
</gene>
<dbReference type="GO" id="GO:0005886">
    <property type="term" value="C:plasma membrane"/>
    <property type="evidence" value="ECO:0007669"/>
    <property type="project" value="TreeGrafter"/>
</dbReference>
<dbReference type="AlphaFoldDB" id="A0A2A8CVG2"/>
<dbReference type="InterPro" id="IPR006750">
    <property type="entry name" value="YdcZ"/>
</dbReference>
<reference evidence="2 3" key="1">
    <citation type="submission" date="2017-10" db="EMBL/GenBank/DDBJ databases">
        <title>Draft genome of Longibacter Salinarum.</title>
        <authorList>
            <person name="Goh K.M."/>
            <person name="Shamsir M.S."/>
            <person name="Lim S.W."/>
        </authorList>
    </citation>
    <scope>NUCLEOTIDE SEQUENCE [LARGE SCALE GENOMIC DNA]</scope>
    <source>
        <strain evidence="2 3">KCTC 52045</strain>
    </source>
</reference>
<feature type="transmembrane region" description="Helical" evidence="1">
    <location>
        <begin position="122"/>
        <end position="140"/>
    </location>
</feature>
<keyword evidence="3" id="KW-1185">Reference proteome</keyword>
<protein>
    <recommendedName>
        <fullName evidence="4">EamA-like transporter family protein</fullName>
    </recommendedName>
</protein>
<evidence type="ECO:0008006" key="4">
    <source>
        <dbReference type="Google" id="ProtNLM"/>
    </source>
</evidence>